<dbReference type="SUPFAM" id="SSF160904">
    <property type="entry name" value="Jann2411-like"/>
    <property type="match status" value="1"/>
</dbReference>
<protein>
    <recommendedName>
        <fullName evidence="1">Zinc finger CGNR domain-containing protein</fullName>
    </recommendedName>
</protein>
<keyword evidence="3" id="KW-1185">Reference proteome</keyword>
<dbReference type="Gene3D" id="1.10.3300.10">
    <property type="entry name" value="Jann2411-like domain"/>
    <property type="match status" value="1"/>
</dbReference>
<dbReference type="OrthoDB" id="3211108at2"/>
<reference evidence="2 3" key="1">
    <citation type="submission" date="2015-07" db="EMBL/GenBank/DDBJ databases">
        <title>Genome sequencing of Kibdelosporangium phytohabitans.</title>
        <authorList>
            <person name="Qin S."/>
            <person name="Xing K."/>
        </authorList>
    </citation>
    <scope>NUCLEOTIDE SEQUENCE [LARGE SCALE GENOMIC DNA]</scope>
    <source>
        <strain evidence="2 3">KLBMP1111</strain>
    </source>
</reference>
<dbReference type="RefSeq" id="WP_054294183.1">
    <property type="nucleotide sequence ID" value="NZ_CP012752.1"/>
</dbReference>
<dbReference type="AlphaFoldDB" id="A0A0N9ICG7"/>
<proteinExistence type="predicted"/>
<feature type="domain" description="Zinc finger CGNR" evidence="1">
    <location>
        <begin position="134"/>
        <end position="174"/>
    </location>
</feature>
<gene>
    <name evidence="2" type="ORF">AOZ06_40380</name>
</gene>
<sequence>MDMVVGEPLAIDLINTVTSEGDLTTSAEMFQRWLTAEEGRLTRPDVPDLAAIRTLRGHVATAVASARRGAEPHAEALDALNSAMRAAPAYRSLAWDGGALTTSTRRVGDENARLLAELAEAACELLTNPSVTGIRSCEGPDCVLIFLPAHPRRRWCSPNLCGNRVRVSRYYQRHKES</sequence>
<dbReference type="EMBL" id="CP012752">
    <property type="protein sequence ID" value="ALG12288.1"/>
    <property type="molecule type" value="Genomic_DNA"/>
</dbReference>
<dbReference type="Pfam" id="PF11706">
    <property type="entry name" value="zf-CGNR"/>
    <property type="match status" value="1"/>
</dbReference>
<dbReference type="Proteomes" id="UP000063699">
    <property type="component" value="Chromosome"/>
</dbReference>
<dbReference type="KEGG" id="kphy:AOZ06_40380"/>
<evidence type="ECO:0000259" key="1">
    <source>
        <dbReference type="Pfam" id="PF11706"/>
    </source>
</evidence>
<evidence type="ECO:0000313" key="2">
    <source>
        <dbReference type="EMBL" id="ALG12288.1"/>
    </source>
</evidence>
<name>A0A0N9ICG7_9PSEU</name>
<dbReference type="Pfam" id="PF07336">
    <property type="entry name" value="ABATE"/>
    <property type="match status" value="1"/>
</dbReference>
<organism evidence="2 3">
    <name type="scientific">Kibdelosporangium phytohabitans</name>
    <dbReference type="NCBI Taxonomy" id="860235"/>
    <lineage>
        <taxon>Bacteria</taxon>
        <taxon>Bacillati</taxon>
        <taxon>Actinomycetota</taxon>
        <taxon>Actinomycetes</taxon>
        <taxon>Pseudonocardiales</taxon>
        <taxon>Pseudonocardiaceae</taxon>
        <taxon>Kibdelosporangium</taxon>
    </lineage>
</organism>
<dbReference type="InterPro" id="IPR021005">
    <property type="entry name" value="Znf_CGNR"/>
</dbReference>
<accession>A0A0N9ICG7</accession>
<dbReference type="STRING" id="860235.AOZ06_40380"/>
<dbReference type="InterPro" id="IPR010852">
    <property type="entry name" value="ABATE"/>
</dbReference>
<dbReference type="PANTHER" id="PTHR35525">
    <property type="entry name" value="BLL6575 PROTEIN"/>
    <property type="match status" value="1"/>
</dbReference>
<evidence type="ECO:0000313" key="3">
    <source>
        <dbReference type="Proteomes" id="UP000063699"/>
    </source>
</evidence>
<dbReference type="PANTHER" id="PTHR35525:SF3">
    <property type="entry name" value="BLL6575 PROTEIN"/>
    <property type="match status" value="1"/>
</dbReference>
<dbReference type="InterPro" id="IPR023286">
    <property type="entry name" value="ABATE_dom_sf"/>
</dbReference>